<evidence type="ECO:0000259" key="8">
    <source>
        <dbReference type="Pfam" id="PF00857"/>
    </source>
</evidence>
<dbReference type="InterPro" id="IPR036380">
    <property type="entry name" value="Isochorismatase-like_sf"/>
</dbReference>
<sequence>MTIRINGETDALIIVDVQNDFCAGGSLAVPDGDAIVPLVNRLARRFDLVVATQDWHSAGHASFASTHGKAPFETVELYYGTQVLWPDHCVMGTSGAAFHPRLDVPGTQMIVRKGFHPGVDSYSAFREADHRTPTGLVGYLRERGASRLFVCGLALDFCVNWTALDGCEAGFEVVVVDDACRAIDMNGSLGEAKAAMAGAGCRFANTGDIADF</sequence>
<proteinExistence type="inferred from homology"/>
<protein>
    <recommendedName>
        <fullName evidence="6">nicotinamidase</fullName>
        <ecNumber evidence="6">3.5.1.19</ecNumber>
    </recommendedName>
    <alternativeName>
        <fullName evidence="7">Nicotinamide deamidase</fullName>
    </alternativeName>
</protein>
<keyword evidence="10" id="KW-1185">Reference proteome</keyword>
<dbReference type="EMBL" id="JAXLPB010000005">
    <property type="protein sequence ID" value="MDY8110570.1"/>
    <property type="molecule type" value="Genomic_DNA"/>
</dbReference>
<comment type="pathway">
    <text evidence="5">Cofactor biosynthesis; nicotinate biosynthesis; nicotinate from nicotinamide: step 1/1.</text>
</comment>
<reference evidence="9 10" key="1">
    <citation type="submission" date="2023-12" db="EMBL/GenBank/DDBJ databases">
        <title>Description of Novel Strain Fulvimarina sp. 2208YS6-2-32 isolated from Uroteuthis (Photololigo) edulis.</title>
        <authorList>
            <person name="Park J.-S."/>
        </authorList>
    </citation>
    <scope>NUCLEOTIDE SEQUENCE [LARGE SCALE GENOMIC DNA]</scope>
    <source>
        <strain evidence="9 10">2208YS6-2-32</strain>
    </source>
</reference>
<dbReference type="InterPro" id="IPR052347">
    <property type="entry name" value="Isochorismatase_Nicotinamidase"/>
</dbReference>
<dbReference type="GO" id="GO:0008936">
    <property type="term" value="F:nicotinamidase activity"/>
    <property type="evidence" value="ECO:0007669"/>
    <property type="project" value="UniProtKB-EC"/>
</dbReference>
<name>A0ABU5I5B6_9HYPH</name>
<comment type="caution">
    <text evidence="9">The sequence shown here is derived from an EMBL/GenBank/DDBJ whole genome shotgun (WGS) entry which is preliminary data.</text>
</comment>
<gene>
    <name evidence="9" type="primary">pncA</name>
    <name evidence="9" type="ORF">U0C82_15615</name>
</gene>
<dbReference type="PANTHER" id="PTHR11080">
    <property type="entry name" value="PYRAZINAMIDASE/NICOTINAMIDASE"/>
    <property type="match status" value="1"/>
</dbReference>
<dbReference type="EC" id="3.5.1.19" evidence="6"/>
<keyword evidence="3" id="KW-0479">Metal-binding</keyword>
<dbReference type="Gene3D" id="3.40.50.850">
    <property type="entry name" value="Isochorismatase-like"/>
    <property type="match status" value="1"/>
</dbReference>
<comment type="similarity">
    <text evidence="1">Belongs to the isochorismatase family.</text>
</comment>
<evidence type="ECO:0000256" key="6">
    <source>
        <dbReference type="ARBA" id="ARBA00039017"/>
    </source>
</evidence>
<dbReference type="Pfam" id="PF00857">
    <property type="entry name" value="Isochorismatase"/>
    <property type="match status" value="1"/>
</dbReference>
<dbReference type="PANTHER" id="PTHR11080:SF2">
    <property type="entry name" value="LD05707P"/>
    <property type="match status" value="1"/>
</dbReference>
<evidence type="ECO:0000256" key="7">
    <source>
        <dbReference type="ARBA" id="ARBA00043224"/>
    </source>
</evidence>
<evidence type="ECO:0000256" key="2">
    <source>
        <dbReference type="ARBA" id="ARBA00022642"/>
    </source>
</evidence>
<organism evidence="9 10">
    <name type="scientific">Fulvimarina uroteuthidis</name>
    <dbReference type="NCBI Taxonomy" id="3098149"/>
    <lineage>
        <taxon>Bacteria</taxon>
        <taxon>Pseudomonadati</taxon>
        <taxon>Pseudomonadota</taxon>
        <taxon>Alphaproteobacteria</taxon>
        <taxon>Hyphomicrobiales</taxon>
        <taxon>Aurantimonadaceae</taxon>
        <taxon>Fulvimarina</taxon>
    </lineage>
</organism>
<dbReference type="SUPFAM" id="SSF52499">
    <property type="entry name" value="Isochorismatase-like hydrolases"/>
    <property type="match status" value="1"/>
</dbReference>
<keyword evidence="2" id="KW-0662">Pyridine nucleotide biosynthesis</keyword>
<dbReference type="InterPro" id="IPR000868">
    <property type="entry name" value="Isochorismatase-like_dom"/>
</dbReference>
<dbReference type="Proteomes" id="UP001294412">
    <property type="component" value="Unassembled WGS sequence"/>
</dbReference>
<evidence type="ECO:0000313" key="9">
    <source>
        <dbReference type="EMBL" id="MDY8110570.1"/>
    </source>
</evidence>
<evidence type="ECO:0000256" key="3">
    <source>
        <dbReference type="ARBA" id="ARBA00022723"/>
    </source>
</evidence>
<keyword evidence="4 9" id="KW-0378">Hydrolase</keyword>
<evidence type="ECO:0000256" key="1">
    <source>
        <dbReference type="ARBA" id="ARBA00006336"/>
    </source>
</evidence>
<evidence type="ECO:0000313" key="10">
    <source>
        <dbReference type="Proteomes" id="UP001294412"/>
    </source>
</evidence>
<dbReference type="RefSeq" id="WP_322188267.1">
    <property type="nucleotide sequence ID" value="NZ_JAXLPB010000005.1"/>
</dbReference>
<dbReference type="CDD" id="cd01011">
    <property type="entry name" value="nicotinamidase"/>
    <property type="match status" value="1"/>
</dbReference>
<accession>A0ABU5I5B6</accession>
<feature type="domain" description="Isochorismatase-like" evidence="8">
    <location>
        <begin position="11"/>
        <end position="187"/>
    </location>
</feature>
<evidence type="ECO:0000256" key="5">
    <source>
        <dbReference type="ARBA" id="ARBA00037900"/>
    </source>
</evidence>
<evidence type="ECO:0000256" key="4">
    <source>
        <dbReference type="ARBA" id="ARBA00022801"/>
    </source>
</evidence>
<dbReference type="NCBIfam" id="NF008623">
    <property type="entry name" value="PRK11609.1"/>
    <property type="match status" value="1"/>
</dbReference>